<sequence length="112" mass="11775">MSTPPLPSPPLGPAPEDRPYGNYAAPTVESDPGVPPPVYMAARPPLGQAPSYSFAVDEPPPPYILPKDVERGTPKVGMAHRMRWSRTAATVAIIVTASAVIAGGLYGYHQGI</sequence>
<reference evidence="3 4" key="1">
    <citation type="submission" date="2024-02" db="EMBL/GenBank/DDBJ databases">
        <title>Discinaceae phylogenomics.</title>
        <authorList>
            <person name="Dirks A.C."/>
            <person name="James T.Y."/>
        </authorList>
    </citation>
    <scope>NUCLEOTIDE SEQUENCE [LARGE SCALE GENOMIC DNA]</scope>
    <source>
        <strain evidence="3 4">ACD0624</strain>
    </source>
</reference>
<feature type="compositionally biased region" description="Pro residues" evidence="1">
    <location>
        <begin position="1"/>
        <end position="13"/>
    </location>
</feature>
<feature type="region of interest" description="Disordered" evidence="1">
    <location>
        <begin position="1"/>
        <end position="42"/>
    </location>
</feature>
<evidence type="ECO:0000313" key="3">
    <source>
        <dbReference type="EMBL" id="KAL0630984.1"/>
    </source>
</evidence>
<accession>A0ABR3G4W8</accession>
<dbReference type="EMBL" id="JBBBZM010000322">
    <property type="protein sequence ID" value="KAL0630984.1"/>
    <property type="molecule type" value="Genomic_DNA"/>
</dbReference>
<keyword evidence="4" id="KW-1185">Reference proteome</keyword>
<name>A0ABR3G4W8_9PEZI</name>
<protein>
    <submittedName>
        <fullName evidence="3">Uncharacterized protein</fullName>
    </submittedName>
</protein>
<evidence type="ECO:0000256" key="2">
    <source>
        <dbReference type="SAM" id="Phobius"/>
    </source>
</evidence>
<keyword evidence="2" id="KW-0812">Transmembrane</keyword>
<proteinExistence type="predicted"/>
<dbReference type="Proteomes" id="UP001447188">
    <property type="component" value="Unassembled WGS sequence"/>
</dbReference>
<organism evidence="3 4">
    <name type="scientific">Discina gigas</name>
    <dbReference type="NCBI Taxonomy" id="1032678"/>
    <lineage>
        <taxon>Eukaryota</taxon>
        <taxon>Fungi</taxon>
        <taxon>Dikarya</taxon>
        <taxon>Ascomycota</taxon>
        <taxon>Pezizomycotina</taxon>
        <taxon>Pezizomycetes</taxon>
        <taxon>Pezizales</taxon>
        <taxon>Discinaceae</taxon>
        <taxon>Discina</taxon>
    </lineage>
</organism>
<comment type="caution">
    <text evidence="3">The sequence shown here is derived from an EMBL/GenBank/DDBJ whole genome shotgun (WGS) entry which is preliminary data.</text>
</comment>
<keyword evidence="2" id="KW-0472">Membrane</keyword>
<evidence type="ECO:0000256" key="1">
    <source>
        <dbReference type="SAM" id="MobiDB-lite"/>
    </source>
</evidence>
<gene>
    <name evidence="3" type="ORF">Q9L58_010165</name>
</gene>
<keyword evidence="2" id="KW-1133">Transmembrane helix</keyword>
<feature type="transmembrane region" description="Helical" evidence="2">
    <location>
        <begin position="88"/>
        <end position="108"/>
    </location>
</feature>
<evidence type="ECO:0000313" key="4">
    <source>
        <dbReference type="Proteomes" id="UP001447188"/>
    </source>
</evidence>